<organism evidence="1 2">
    <name type="scientific">Flavobacterium reichenbachii</name>
    <dbReference type="NCBI Taxonomy" id="362418"/>
    <lineage>
        <taxon>Bacteria</taxon>
        <taxon>Pseudomonadati</taxon>
        <taxon>Bacteroidota</taxon>
        <taxon>Flavobacteriia</taxon>
        <taxon>Flavobacteriales</taxon>
        <taxon>Flavobacteriaceae</taxon>
        <taxon>Flavobacterium</taxon>
    </lineage>
</organism>
<dbReference type="EMBL" id="JPRL01000004">
    <property type="protein sequence ID" value="KFF02601.1"/>
    <property type="molecule type" value="Genomic_DNA"/>
</dbReference>
<evidence type="ECO:0008006" key="3">
    <source>
        <dbReference type="Google" id="ProtNLM"/>
    </source>
</evidence>
<dbReference type="RefSeq" id="WP_035689901.1">
    <property type="nucleotide sequence ID" value="NZ_JPRL01000004.1"/>
</dbReference>
<evidence type="ECO:0000313" key="2">
    <source>
        <dbReference type="Proteomes" id="UP000028715"/>
    </source>
</evidence>
<sequence>RLFKEGCDWKGASGKIRHETYDTIIVGYAPGGVVVIWVYGQGTQVEIGRYKGKKTVISEEEIRSLEYPDKLFFQQSYRDKKMNNPGIVPPEVQKANKNKPIPYGLWDTYREKYSWKPTFLIQNEGEIGDFQFTGFNGEREDLFHERLINDDYKKRAIPKTLAFDWKDKKGEQYSGYIKFDEKLIFDAFKEIYKENKELQAEIEFRVNIPNDFITVTLKVNNNNIMINIGNVVEVFKVRK</sequence>
<dbReference type="eggNOG" id="ENOG5030JUG">
    <property type="taxonomic scope" value="Bacteria"/>
</dbReference>
<dbReference type="InterPro" id="IPR021326">
    <property type="entry name" value="DUF2931"/>
</dbReference>
<evidence type="ECO:0000313" key="1">
    <source>
        <dbReference type="EMBL" id="KFF02601.1"/>
    </source>
</evidence>
<dbReference type="AlphaFoldDB" id="A0A085ZDT7"/>
<feature type="non-terminal residue" evidence="1">
    <location>
        <position position="1"/>
    </location>
</feature>
<comment type="caution">
    <text evidence="1">The sequence shown here is derived from an EMBL/GenBank/DDBJ whole genome shotgun (WGS) entry which is preliminary data.</text>
</comment>
<accession>A0A085ZDT7</accession>
<gene>
    <name evidence="1" type="ORF">IW19_23310</name>
</gene>
<dbReference type="STRING" id="362418.IW19_23310"/>
<dbReference type="Proteomes" id="UP000028715">
    <property type="component" value="Unassembled WGS sequence"/>
</dbReference>
<name>A0A085ZDT7_9FLAO</name>
<proteinExistence type="predicted"/>
<protein>
    <recommendedName>
        <fullName evidence="3">DUF2931 family protein</fullName>
    </recommendedName>
</protein>
<keyword evidence="2" id="KW-1185">Reference proteome</keyword>
<reference evidence="1 2" key="1">
    <citation type="submission" date="2014-07" db="EMBL/GenBank/DDBJ databases">
        <title>Genome of Flavobacterium reichenbachii LMG 25512.</title>
        <authorList>
            <person name="Stropko S.J."/>
            <person name="Pipes S.E."/>
            <person name="Newman J.D."/>
        </authorList>
    </citation>
    <scope>NUCLEOTIDE SEQUENCE [LARGE SCALE GENOMIC DNA]</scope>
    <source>
        <strain evidence="1 2">LMG 25512</strain>
    </source>
</reference>
<dbReference type="Pfam" id="PF11153">
    <property type="entry name" value="DUF2931"/>
    <property type="match status" value="1"/>
</dbReference>